<proteinExistence type="predicted"/>
<sequence>MDASQYTLNKNEKLSSTFVQLINERSNKISER</sequence>
<accession>A0A820LD47</accession>
<dbReference type="Proteomes" id="UP000663866">
    <property type="component" value="Unassembled WGS sequence"/>
</dbReference>
<dbReference type="EMBL" id="CAJOBG010030197">
    <property type="protein sequence ID" value="CAF4354484.1"/>
    <property type="molecule type" value="Genomic_DNA"/>
</dbReference>
<name>A0A820LD47_9BILA</name>
<reference evidence="1" key="1">
    <citation type="submission" date="2021-02" db="EMBL/GenBank/DDBJ databases">
        <authorList>
            <person name="Nowell W R."/>
        </authorList>
    </citation>
    <scope>NUCLEOTIDE SEQUENCE</scope>
</reference>
<dbReference type="AlphaFoldDB" id="A0A820LD47"/>
<organism evidence="1 2">
    <name type="scientific">Rotaria magnacalcarata</name>
    <dbReference type="NCBI Taxonomy" id="392030"/>
    <lineage>
        <taxon>Eukaryota</taxon>
        <taxon>Metazoa</taxon>
        <taxon>Spiralia</taxon>
        <taxon>Gnathifera</taxon>
        <taxon>Rotifera</taxon>
        <taxon>Eurotatoria</taxon>
        <taxon>Bdelloidea</taxon>
        <taxon>Philodinida</taxon>
        <taxon>Philodinidae</taxon>
        <taxon>Rotaria</taxon>
    </lineage>
</organism>
<evidence type="ECO:0000313" key="2">
    <source>
        <dbReference type="Proteomes" id="UP000663866"/>
    </source>
</evidence>
<protein>
    <submittedName>
        <fullName evidence="1">Uncharacterized protein</fullName>
    </submittedName>
</protein>
<gene>
    <name evidence="1" type="ORF">OVN521_LOCUS33005</name>
</gene>
<evidence type="ECO:0000313" key="1">
    <source>
        <dbReference type="EMBL" id="CAF4354484.1"/>
    </source>
</evidence>
<keyword evidence="2" id="KW-1185">Reference proteome</keyword>
<comment type="caution">
    <text evidence="1">The sequence shown here is derived from an EMBL/GenBank/DDBJ whole genome shotgun (WGS) entry which is preliminary data.</text>
</comment>
<feature type="non-terminal residue" evidence="1">
    <location>
        <position position="32"/>
    </location>
</feature>